<keyword evidence="4" id="KW-0540">Nuclease</keyword>
<evidence type="ECO:0000256" key="11">
    <source>
        <dbReference type="ARBA" id="ARBA00022908"/>
    </source>
</evidence>
<dbReference type="Proteomes" id="UP000041254">
    <property type="component" value="Unassembled WGS sequence"/>
</dbReference>
<feature type="region of interest" description="Disordered" evidence="16">
    <location>
        <begin position="362"/>
        <end position="419"/>
    </location>
</feature>
<dbReference type="InterPro" id="IPR001584">
    <property type="entry name" value="Integrase_cat-core"/>
</dbReference>
<evidence type="ECO:0000313" key="18">
    <source>
        <dbReference type="EMBL" id="CEM34291.1"/>
    </source>
</evidence>
<feature type="compositionally biased region" description="Polar residues" evidence="16">
    <location>
        <begin position="565"/>
        <end position="576"/>
    </location>
</feature>
<evidence type="ECO:0000256" key="7">
    <source>
        <dbReference type="ARBA" id="ARBA00022759"/>
    </source>
</evidence>
<keyword evidence="7" id="KW-0255">Endonuclease</keyword>
<organism evidence="18 19">
    <name type="scientific">Vitrella brassicaformis (strain CCMP3155)</name>
    <dbReference type="NCBI Taxonomy" id="1169540"/>
    <lineage>
        <taxon>Eukaryota</taxon>
        <taxon>Sar</taxon>
        <taxon>Alveolata</taxon>
        <taxon>Colpodellida</taxon>
        <taxon>Vitrellaceae</taxon>
        <taxon>Vitrella</taxon>
    </lineage>
</organism>
<evidence type="ECO:0000256" key="3">
    <source>
        <dbReference type="ARBA" id="ARBA00022670"/>
    </source>
</evidence>
<evidence type="ECO:0000256" key="9">
    <source>
        <dbReference type="ARBA" id="ARBA00022840"/>
    </source>
</evidence>
<evidence type="ECO:0000256" key="12">
    <source>
        <dbReference type="ARBA" id="ARBA00022918"/>
    </source>
</evidence>
<keyword evidence="19" id="KW-1185">Reference proteome</keyword>
<dbReference type="InterPro" id="IPR012337">
    <property type="entry name" value="RNaseH-like_sf"/>
</dbReference>
<dbReference type="GO" id="GO:0003676">
    <property type="term" value="F:nucleic acid binding"/>
    <property type="evidence" value="ECO:0007669"/>
    <property type="project" value="InterPro"/>
</dbReference>
<protein>
    <recommendedName>
        <fullName evidence="17">Integrase catalytic domain-containing protein</fullName>
    </recommendedName>
</protein>
<dbReference type="Pfam" id="PF22936">
    <property type="entry name" value="Pol_BBD"/>
    <property type="match status" value="1"/>
</dbReference>
<dbReference type="InterPro" id="IPR054722">
    <property type="entry name" value="PolX-like_BBD"/>
</dbReference>
<keyword evidence="10" id="KW-0460">Magnesium</keyword>
<feature type="compositionally biased region" description="Gly residues" evidence="16">
    <location>
        <begin position="255"/>
        <end position="266"/>
    </location>
</feature>
<dbReference type="Gene3D" id="3.30.420.10">
    <property type="entry name" value="Ribonuclease H-like superfamily/Ribonuclease H"/>
    <property type="match status" value="1"/>
</dbReference>
<keyword evidence="6" id="KW-0547">Nucleotide-binding</keyword>
<dbReference type="GO" id="GO:0015074">
    <property type="term" value="P:DNA integration"/>
    <property type="evidence" value="ECO:0007669"/>
    <property type="project" value="UniProtKB-KW"/>
</dbReference>
<keyword evidence="11" id="KW-0229">DNA integration</keyword>
<sequence length="871" mass="94808">MATGGSLTLTSEQLTQILQQVGNGGGPSVRNVLLKFDGDDEHWEPFRGLYKAHYAALDAETLLPETQAAYEQIGQDERTRKRQKELAFHLSQSIVRTTGPPSKAQEILLSVEDDKQRDGSWLWLQLVSYYDPRRVHQKARDIRAYNDFKLESDDVAKELARYEGAARRCGAAGQTIGEIMKVNNFQRVLHGLPQYGVFLEIIASEESTATASWDTFKQRLLSASDNAKAAESAADSSTVAALRHKPPSGSPQGERGQGQARGGAQGGPSRFRKEGAAPAQGPDGCWYCGKHKDKWFACKKLKRDIRDNRVDWSQSPYGQEPFGFQRFASKLRAAAVNAMQDEGDEDAHYTVAMVRAVDEPVVSPCGSSGVQATSPVQQSMGSGAPNKVASDARPGPHSGQNDGQVAKGRQTEAGEQEPTPVCQLLSVNRCASMLSKEKVDDFMVDSGSDKHITWDETKLPNVKQCDNRIETADGTVVKADGTGTLTLQTSDGPLVLRDVLLCRSIQHNIISSGRLGKEGKRFIHDTYKKDQSFIEDCKTGHRVQLVDKGMKAYLRETEQPAQHVCETTTTSPSGSASREGAGDAAGLKRGCAAPGAASSASRNDRQGSERRAGPSPSGGGKAGPLAGASTHQGSVPPPKTEQMSEAKTHAVSECGVSCRVEQEVVAPLKSTESTYMVAHNRLHVSDETMKEMERSTIGFQQPSSYPKENYCQPCVDGDLPRKPRGINRTKSAKPNDVWYADYEPMQESNRGHKGYLIVRDDASGFSCVSLMRNRAEAGQALERIIQVMGDKPKELRSDQAGELGGGEVAGGMFARKCQELGIRQRWTASHEQHQNGPVERRVGIVKAKVKKLKSMSGLPDKLWPHAVCHAV</sequence>
<keyword evidence="13" id="KW-0239">DNA-directed DNA polymerase</keyword>
<keyword evidence="13" id="KW-0808">Transferase</keyword>
<evidence type="ECO:0000256" key="1">
    <source>
        <dbReference type="ARBA" id="ARBA00002180"/>
    </source>
</evidence>
<evidence type="ECO:0000256" key="13">
    <source>
        <dbReference type="ARBA" id="ARBA00022932"/>
    </source>
</evidence>
<gene>
    <name evidence="18" type="ORF">Vbra_23291</name>
</gene>
<dbReference type="InParanoid" id="A0A0G4GUA6"/>
<evidence type="ECO:0000256" key="8">
    <source>
        <dbReference type="ARBA" id="ARBA00022801"/>
    </source>
</evidence>
<keyword evidence="13" id="KW-0548">Nucleotidyltransferase</keyword>
<dbReference type="AlphaFoldDB" id="A0A0G4GUA6"/>
<evidence type="ECO:0000256" key="4">
    <source>
        <dbReference type="ARBA" id="ARBA00022722"/>
    </source>
</evidence>
<dbReference type="InterPro" id="IPR039537">
    <property type="entry name" value="Retrotran_Ty1/copia-like"/>
</dbReference>
<proteinExistence type="predicted"/>
<dbReference type="InterPro" id="IPR036397">
    <property type="entry name" value="RNaseH_sf"/>
</dbReference>
<name>A0A0G4GUA6_VITBC</name>
<dbReference type="GO" id="GO:0046872">
    <property type="term" value="F:metal ion binding"/>
    <property type="evidence" value="ECO:0007669"/>
    <property type="project" value="UniProtKB-KW"/>
</dbReference>
<dbReference type="PANTHER" id="PTHR42648">
    <property type="entry name" value="TRANSPOSASE, PUTATIVE-RELATED"/>
    <property type="match status" value="1"/>
</dbReference>
<dbReference type="GO" id="GO:0008233">
    <property type="term" value="F:peptidase activity"/>
    <property type="evidence" value="ECO:0007669"/>
    <property type="project" value="UniProtKB-KW"/>
</dbReference>
<dbReference type="VEuPathDB" id="CryptoDB:Vbra_23291"/>
<dbReference type="OrthoDB" id="108177at2759"/>
<comment type="function">
    <text evidence="1">The aspartyl protease (PR) mediates the proteolytic cleavages of the Gag and Gag-Pol polyproteins after assembly of the VLP.</text>
</comment>
<dbReference type="STRING" id="1169540.A0A0G4GUA6"/>
<dbReference type="EMBL" id="CDMY01000817">
    <property type="protein sequence ID" value="CEM34291.1"/>
    <property type="molecule type" value="Genomic_DNA"/>
</dbReference>
<feature type="region of interest" description="Disordered" evidence="16">
    <location>
        <begin position="232"/>
        <end position="278"/>
    </location>
</feature>
<feature type="compositionally biased region" description="Low complexity" evidence="16">
    <location>
        <begin position="592"/>
        <end position="601"/>
    </location>
</feature>
<feature type="compositionally biased region" description="Polar residues" evidence="16">
    <location>
        <begin position="365"/>
        <end position="381"/>
    </location>
</feature>
<feature type="compositionally biased region" description="Basic and acidic residues" evidence="16">
    <location>
        <begin position="602"/>
        <end position="612"/>
    </location>
</feature>
<evidence type="ECO:0000259" key="17">
    <source>
        <dbReference type="PROSITE" id="PS50994"/>
    </source>
</evidence>
<dbReference type="PhylomeDB" id="A0A0G4GUA6"/>
<dbReference type="GO" id="GO:0005524">
    <property type="term" value="F:ATP binding"/>
    <property type="evidence" value="ECO:0007669"/>
    <property type="project" value="UniProtKB-KW"/>
</dbReference>
<feature type="region of interest" description="Disordered" evidence="16">
    <location>
        <begin position="557"/>
        <end position="648"/>
    </location>
</feature>
<keyword evidence="5" id="KW-0479">Metal-binding</keyword>
<dbReference type="PANTHER" id="PTHR42648:SF11">
    <property type="entry name" value="TRANSPOSON TY4-P GAG-POL POLYPROTEIN"/>
    <property type="match status" value="1"/>
</dbReference>
<keyword evidence="9" id="KW-0067">ATP-binding</keyword>
<dbReference type="GO" id="GO:0006508">
    <property type="term" value="P:proteolysis"/>
    <property type="evidence" value="ECO:0007669"/>
    <property type="project" value="UniProtKB-KW"/>
</dbReference>
<accession>A0A0G4GUA6</accession>
<evidence type="ECO:0000256" key="15">
    <source>
        <dbReference type="ARBA" id="ARBA00023172"/>
    </source>
</evidence>
<evidence type="ECO:0000256" key="14">
    <source>
        <dbReference type="ARBA" id="ARBA00023113"/>
    </source>
</evidence>
<feature type="domain" description="Integrase catalytic" evidence="17">
    <location>
        <begin position="730"/>
        <end position="871"/>
    </location>
</feature>
<evidence type="ECO:0000256" key="2">
    <source>
        <dbReference type="ARBA" id="ARBA00022612"/>
    </source>
</evidence>
<evidence type="ECO:0000313" key="19">
    <source>
        <dbReference type="Proteomes" id="UP000041254"/>
    </source>
</evidence>
<evidence type="ECO:0000256" key="6">
    <source>
        <dbReference type="ARBA" id="ARBA00022741"/>
    </source>
</evidence>
<evidence type="ECO:0000256" key="5">
    <source>
        <dbReference type="ARBA" id="ARBA00022723"/>
    </source>
</evidence>
<keyword evidence="12" id="KW-0695">RNA-directed DNA polymerase</keyword>
<keyword evidence="3" id="KW-0645">Protease</keyword>
<dbReference type="GO" id="GO:0006310">
    <property type="term" value="P:DNA recombination"/>
    <property type="evidence" value="ECO:0007669"/>
    <property type="project" value="UniProtKB-KW"/>
</dbReference>
<dbReference type="GO" id="GO:0004519">
    <property type="term" value="F:endonuclease activity"/>
    <property type="evidence" value="ECO:0007669"/>
    <property type="project" value="UniProtKB-KW"/>
</dbReference>
<reference evidence="18 19" key="1">
    <citation type="submission" date="2014-11" db="EMBL/GenBank/DDBJ databases">
        <authorList>
            <person name="Zhu J."/>
            <person name="Qi W."/>
            <person name="Song R."/>
        </authorList>
    </citation>
    <scope>NUCLEOTIDE SEQUENCE [LARGE SCALE GENOMIC DNA]</scope>
</reference>
<dbReference type="GO" id="GO:0003964">
    <property type="term" value="F:RNA-directed DNA polymerase activity"/>
    <property type="evidence" value="ECO:0007669"/>
    <property type="project" value="UniProtKB-KW"/>
</dbReference>
<dbReference type="GO" id="GO:0003887">
    <property type="term" value="F:DNA-directed DNA polymerase activity"/>
    <property type="evidence" value="ECO:0007669"/>
    <property type="project" value="UniProtKB-KW"/>
</dbReference>
<keyword evidence="15" id="KW-0233">DNA recombination</keyword>
<evidence type="ECO:0000256" key="10">
    <source>
        <dbReference type="ARBA" id="ARBA00022842"/>
    </source>
</evidence>
<dbReference type="SUPFAM" id="SSF53098">
    <property type="entry name" value="Ribonuclease H-like"/>
    <property type="match status" value="1"/>
</dbReference>
<evidence type="ECO:0000256" key="16">
    <source>
        <dbReference type="SAM" id="MobiDB-lite"/>
    </source>
</evidence>
<dbReference type="PROSITE" id="PS50994">
    <property type="entry name" value="INTEGRASE"/>
    <property type="match status" value="1"/>
</dbReference>
<keyword evidence="2" id="KW-1188">Viral release from host cell</keyword>
<keyword evidence="8" id="KW-0378">Hydrolase</keyword>
<keyword evidence="14" id="KW-0917">Virion maturation</keyword>